<dbReference type="InterPro" id="IPR029058">
    <property type="entry name" value="AB_hydrolase_fold"/>
</dbReference>
<reference evidence="1 2" key="1">
    <citation type="submission" date="2018-02" db="EMBL/GenBank/DDBJ databases">
        <title>The genomes of Aspergillus section Nigri reveals drivers in fungal speciation.</title>
        <authorList>
            <consortium name="DOE Joint Genome Institute"/>
            <person name="Vesth T.C."/>
            <person name="Nybo J."/>
            <person name="Theobald S."/>
            <person name="Brandl J."/>
            <person name="Frisvad J.C."/>
            <person name="Nielsen K.F."/>
            <person name="Lyhne E.K."/>
            <person name="Kogle M.E."/>
            <person name="Kuo A."/>
            <person name="Riley R."/>
            <person name="Clum A."/>
            <person name="Nolan M."/>
            <person name="Lipzen A."/>
            <person name="Salamov A."/>
            <person name="Henrissat B."/>
            <person name="Wiebenga A."/>
            <person name="De vries R.P."/>
            <person name="Grigoriev I.V."/>
            <person name="Mortensen U.H."/>
            <person name="Andersen M.R."/>
            <person name="Baker S.E."/>
        </authorList>
    </citation>
    <scope>NUCLEOTIDE SEQUENCE [LARGE SCALE GENOMIC DNA]</scope>
    <source>
        <strain evidence="1 2">CBS 115571</strain>
    </source>
</reference>
<dbReference type="AlphaFoldDB" id="A0A2V5H422"/>
<organism evidence="1 2">
    <name type="scientific">Aspergillus violaceofuscus (strain CBS 115571)</name>
    <dbReference type="NCBI Taxonomy" id="1450538"/>
    <lineage>
        <taxon>Eukaryota</taxon>
        <taxon>Fungi</taxon>
        <taxon>Dikarya</taxon>
        <taxon>Ascomycota</taxon>
        <taxon>Pezizomycotina</taxon>
        <taxon>Eurotiomycetes</taxon>
        <taxon>Eurotiomycetidae</taxon>
        <taxon>Eurotiales</taxon>
        <taxon>Aspergillaceae</taxon>
        <taxon>Aspergillus</taxon>
    </lineage>
</organism>
<dbReference type="EMBL" id="KZ825146">
    <property type="protein sequence ID" value="PYI18321.1"/>
    <property type="molecule type" value="Genomic_DNA"/>
</dbReference>
<proteinExistence type="predicted"/>
<name>A0A2V5H422_ASPV1</name>
<accession>A0A2V5H422</accession>
<dbReference type="Gene3D" id="3.40.50.1820">
    <property type="entry name" value="alpha/beta hydrolase"/>
    <property type="match status" value="1"/>
</dbReference>
<keyword evidence="2" id="KW-1185">Reference proteome</keyword>
<protein>
    <submittedName>
        <fullName evidence="1">Uncharacterized protein</fullName>
    </submittedName>
</protein>
<evidence type="ECO:0000313" key="2">
    <source>
        <dbReference type="Proteomes" id="UP000249829"/>
    </source>
</evidence>
<sequence length="141" mass="15818">MCCISDLLISGLLNLQQTHPTQDDRTHQPPPPKRPEILTCCLRTSCTWHTPLKRHSIYTTGHHPTRAIVLLHHLLGWSFPNLRLLADRYAHSAPATVFLPDFFGGESLPAGPILAGRWAELDLPGFLGRNARSVSRRSWLS</sequence>
<evidence type="ECO:0000313" key="1">
    <source>
        <dbReference type="EMBL" id="PYI18321.1"/>
    </source>
</evidence>
<dbReference type="STRING" id="1450538.A0A2V5H422"/>
<dbReference type="Proteomes" id="UP000249829">
    <property type="component" value="Unassembled WGS sequence"/>
</dbReference>
<gene>
    <name evidence="1" type="ORF">BO99DRAFT_433755</name>
</gene>